<dbReference type="CDD" id="cd01948">
    <property type="entry name" value="EAL"/>
    <property type="match status" value="1"/>
</dbReference>
<feature type="transmembrane region" description="Helical" evidence="1">
    <location>
        <begin position="319"/>
        <end position="338"/>
    </location>
</feature>
<feature type="domain" description="EAL" evidence="2">
    <location>
        <begin position="535"/>
        <end position="789"/>
    </location>
</feature>
<feature type="transmembrane region" description="Helical" evidence="1">
    <location>
        <begin position="295"/>
        <end position="313"/>
    </location>
</feature>
<reference evidence="4" key="2">
    <citation type="submission" date="2020-09" db="EMBL/GenBank/DDBJ databases">
        <authorList>
            <person name="Sun Q."/>
            <person name="Ohkuma M."/>
        </authorList>
    </citation>
    <scope>NUCLEOTIDE SEQUENCE</scope>
    <source>
        <strain evidence="4">JCM 3090</strain>
    </source>
</reference>
<evidence type="ECO:0000313" key="4">
    <source>
        <dbReference type="EMBL" id="GGJ84692.1"/>
    </source>
</evidence>
<feature type="transmembrane region" description="Helical" evidence="1">
    <location>
        <begin position="196"/>
        <end position="217"/>
    </location>
</feature>
<feature type="transmembrane region" description="Helical" evidence="1">
    <location>
        <begin position="95"/>
        <end position="115"/>
    </location>
</feature>
<organism evidence="4 5">
    <name type="scientific">Pilimelia anulata</name>
    <dbReference type="NCBI Taxonomy" id="53371"/>
    <lineage>
        <taxon>Bacteria</taxon>
        <taxon>Bacillati</taxon>
        <taxon>Actinomycetota</taxon>
        <taxon>Actinomycetes</taxon>
        <taxon>Micromonosporales</taxon>
        <taxon>Micromonosporaceae</taxon>
        <taxon>Pilimelia</taxon>
    </lineage>
</organism>
<feature type="transmembrane region" description="Helical" evidence="1">
    <location>
        <begin position="35"/>
        <end position="51"/>
    </location>
</feature>
<dbReference type="InterPro" id="IPR001633">
    <property type="entry name" value="EAL_dom"/>
</dbReference>
<dbReference type="Proteomes" id="UP000649739">
    <property type="component" value="Unassembled WGS sequence"/>
</dbReference>
<keyword evidence="1" id="KW-0472">Membrane</keyword>
<dbReference type="AlphaFoldDB" id="A0A8J3F899"/>
<proteinExistence type="predicted"/>
<dbReference type="PROSITE" id="PS50887">
    <property type="entry name" value="GGDEF"/>
    <property type="match status" value="1"/>
</dbReference>
<feature type="domain" description="GGDEF" evidence="3">
    <location>
        <begin position="395"/>
        <end position="526"/>
    </location>
</feature>
<feature type="transmembrane region" description="Helical" evidence="1">
    <location>
        <begin position="229"/>
        <end position="250"/>
    </location>
</feature>
<dbReference type="Gene3D" id="3.20.20.450">
    <property type="entry name" value="EAL domain"/>
    <property type="match status" value="1"/>
</dbReference>
<dbReference type="InterPro" id="IPR052155">
    <property type="entry name" value="Biofilm_reg_signaling"/>
</dbReference>
<dbReference type="PANTHER" id="PTHR44757">
    <property type="entry name" value="DIGUANYLATE CYCLASE DGCP"/>
    <property type="match status" value="1"/>
</dbReference>
<feature type="transmembrane region" description="Helical" evidence="1">
    <location>
        <begin position="135"/>
        <end position="152"/>
    </location>
</feature>
<feature type="transmembrane region" description="Helical" evidence="1">
    <location>
        <begin position="164"/>
        <end position="184"/>
    </location>
</feature>
<evidence type="ECO:0000259" key="3">
    <source>
        <dbReference type="PROSITE" id="PS50887"/>
    </source>
</evidence>
<dbReference type="SUPFAM" id="SSF55073">
    <property type="entry name" value="Nucleotide cyclase"/>
    <property type="match status" value="1"/>
</dbReference>
<dbReference type="InterPro" id="IPR043128">
    <property type="entry name" value="Rev_trsase/Diguanyl_cyclase"/>
</dbReference>
<dbReference type="Pfam" id="PF00990">
    <property type="entry name" value="GGDEF"/>
    <property type="match status" value="1"/>
</dbReference>
<keyword evidence="1" id="KW-0812">Transmembrane</keyword>
<dbReference type="Gene3D" id="3.30.70.270">
    <property type="match status" value="1"/>
</dbReference>
<keyword evidence="1" id="KW-1133">Transmembrane helix</keyword>
<dbReference type="PROSITE" id="PS50883">
    <property type="entry name" value="EAL"/>
    <property type="match status" value="1"/>
</dbReference>
<dbReference type="InterPro" id="IPR035919">
    <property type="entry name" value="EAL_sf"/>
</dbReference>
<dbReference type="InterPro" id="IPR029787">
    <property type="entry name" value="Nucleotide_cyclase"/>
</dbReference>
<keyword evidence="5" id="KW-1185">Reference proteome</keyword>
<reference evidence="4" key="1">
    <citation type="journal article" date="2014" name="Int. J. Syst. Evol. Microbiol.">
        <title>Complete genome sequence of Corynebacterium casei LMG S-19264T (=DSM 44701T), isolated from a smear-ripened cheese.</title>
        <authorList>
            <consortium name="US DOE Joint Genome Institute (JGI-PGF)"/>
            <person name="Walter F."/>
            <person name="Albersmeier A."/>
            <person name="Kalinowski J."/>
            <person name="Ruckert C."/>
        </authorList>
    </citation>
    <scope>NUCLEOTIDE SEQUENCE</scope>
    <source>
        <strain evidence="4">JCM 3090</strain>
    </source>
</reference>
<dbReference type="CDD" id="cd01949">
    <property type="entry name" value="GGDEF"/>
    <property type="match status" value="1"/>
</dbReference>
<evidence type="ECO:0000256" key="1">
    <source>
        <dbReference type="SAM" id="Phobius"/>
    </source>
</evidence>
<feature type="transmembrane region" description="Helical" evidence="1">
    <location>
        <begin position="63"/>
        <end position="83"/>
    </location>
</feature>
<dbReference type="InterPro" id="IPR000160">
    <property type="entry name" value="GGDEF_dom"/>
</dbReference>
<comment type="caution">
    <text evidence="4">The sequence shown here is derived from an EMBL/GenBank/DDBJ whole genome shotgun (WGS) entry which is preliminary data.</text>
</comment>
<dbReference type="SMART" id="SM00052">
    <property type="entry name" value="EAL"/>
    <property type="match status" value="1"/>
</dbReference>
<protein>
    <recommendedName>
        <fullName evidence="6">Diguanylate cyclase/phosphodiesterase</fullName>
    </recommendedName>
</protein>
<accession>A0A8J3F899</accession>
<dbReference type="NCBIfam" id="TIGR00254">
    <property type="entry name" value="GGDEF"/>
    <property type="match status" value="1"/>
</dbReference>
<dbReference type="SUPFAM" id="SSF141868">
    <property type="entry name" value="EAL domain-like"/>
    <property type="match status" value="1"/>
</dbReference>
<gene>
    <name evidence="4" type="ORF">GCM10010123_12920</name>
</gene>
<evidence type="ECO:0000259" key="2">
    <source>
        <dbReference type="PROSITE" id="PS50883"/>
    </source>
</evidence>
<sequence>MECAPVRFRASTTALGYRWEVAHVPHRVVARPSPLLGVAALLALASTLWVFTSLDGPWAPPLLGWICPAAGTIVAALACWRTAVGAGLAPPARLFWNRVGVAMAVIGCAGVASAADWLTAGNAPAPHNRPLTLCLYLAGVLTFLFALLRLPGKTSLTRSQRHRFLLDMLIVMTTTGLFVWYLSFRRVDRWATLSGWTAAALAIVLLGFAATLAFSRIALTGRGPADPRALRILGMTAAVGALVGALAPLMQRQPHINNAMLSLPYTSLVMVAAADRQRRAAAIATRERPPRTYSVVPYLAVAATHVLLLSTTYQRTREAVIVALGAVVITGVVVYRQITVLADNARLLRRVDASMRDLRRVQHQLAHQAHHDSLTGLANRRLFERRVRAALAAGDPFSVTLIDLDDFKIINDRLGHGAGDALLATVAQRLRAVLGQRHIVARLGGDEFAALLTGVATATAPATLSRIAAALRAPVRLAGQEVVIESSIGLAEGARETSCTELMRRADLAMYAAKARGKGNYACYDGEIEREAHREARLAADLRRALERDEFSLVFQPVVALPGGRPVGSEALVRWQHPERGTVSPVEFIAVAERTGVIVPLGAWILREACRRGAAWLAAGAGHRPWRLSVNVSARQLREPAFADEVAAVLRETGLPHQRLTVEVTETAVFDNETALDALKAIRALGVAVALDDFGTGHSSLGLLRTAPATVLKVDKSFIDNIAGAEEEVIATAMIQLARGLRLDAVAEGVETPAQARRLHDLGYRLAQGFHFWPPLSADEMGALLATADSTTPARS</sequence>
<dbReference type="EMBL" id="BMQB01000002">
    <property type="protein sequence ID" value="GGJ84692.1"/>
    <property type="molecule type" value="Genomic_DNA"/>
</dbReference>
<evidence type="ECO:0008006" key="6">
    <source>
        <dbReference type="Google" id="ProtNLM"/>
    </source>
</evidence>
<dbReference type="SMART" id="SM00267">
    <property type="entry name" value="GGDEF"/>
    <property type="match status" value="1"/>
</dbReference>
<name>A0A8J3F899_9ACTN</name>
<dbReference type="Pfam" id="PF00563">
    <property type="entry name" value="EAL"/>
    <property type="match status" value="1"/>
</dbReference>
<evidence type="ECO:0000313" key="5">
    <source>
        <dbReference type="Proteomes" id="UP000649739"/>
    </source>
</evidence>
<dbReference type="PANTHER" id="PTHR44757:SF2">
    <property type="entry name" value="BIOFILM ARCHITECTURE MAINTENANCE PROTEIN MBAA"/>
    <property type="match status" value="1"/>
</dbReference>